<dbReference type="AlphaFoldDB" id="A0A6J4UCU6"/>
<dbReference type="EMBL" id="CADCWH010000068">
    <property type="protein sequence ID" value="CAA9544957.1"/>
    <property type="molecule type" value="Genomic_DNA"/>
</dbReference>
<name>A0A6J4UCU6_9BACT</name>
<sequence>CLVPLTRPRPGSSPWLGWSISSSPSSGSNRAGRIGRLCWEARAHR</sequence>
<gene>
    <name evidence="1" type="ORF">AVDCRST_MAG70-429</name>
</gene>
<organism evidence="1">
    <name type="scientific">uncultured Thermomicrobiales bacterium</name>
    <dbReference type="NCBI Taxonomy" id="1645740"/>
    <lineage>
        <taxon>Bacteria</taxon>
        <taxon>Pseudomonadati</taxon>
        <taxon>Thermomicrobiota</taxon>
        <taxon>Thermomicrobia</taxon>
        <taxon>Thermomicrobiales</taxon>
        <taxon>environmental samples</taxon>
    </lineage>
</organism>
<protein>
    <submittedName>
        <fullName evidence="1">Uncharacterized protein</fullName>
    </submittedName>
</protein>
<accession>A0A6J4UCU6</accession>
<proteinExistence type="predicted"/>
<feature type="non-terminal residue" evidence="1">
    <location>
        <position position="1"/>
    </location>
</feature>
<feature type="non-terminal residue" evidence="1">
    <location>
        <position position="45"/>
    </location>
</feature>
<evidence type="ECO:0000313" key="1">
    <source>
        <dbReference type="EMBL" id="CAA9544957.1"/>
    </source>
</evidence>
<reference evidence="1" key="1">
    <citation type="submission" date="2020-02" db="EMBL/GenBank/DDBJ databases">
        <authorList>
            <person name="Meier V. D."/>
        </authorList>
    </citation>
    <scope>NUCLEOTIDE SEQUENCE</scope>
    <source>
        <strain evidence="1">AVDCRST_MAG70</strain>
    </source>
</reference>